<dbReference type="InterPro" id="IPR036174">
    <property type="entry name" value="Znf_Sec23_Sec24_sf"/>
</dbReference>
<dbReference type="SUPFAM" id="SSF81811">
    <property type="entry name" value="Helical domain of Sec23/24"/>
    <property type="match status" value="1"/>
</dbReference>
<proteinExistence type="predicted"/>
<evidence type="ECO:0000313" key="4">
    <source>
        <dbReference type="EMBL" id="JAC76169.1"/>
    </source>
</evidence>
<feature type="region of interest" description="Disordered" evidence="1">
    <location>
        <begin position="369"/>
        <end position="388"/>
    </location>
</feature>
<feature type="domain" description="Zinc finger Sec23/Sec24-type" evidence="2">
    <location>
        <begin position="52"/>
        <end position="81"/>
    </location>
</feature>
<dbReference type="InterPro" id="IPR050550">
    <property type="entry name" value="SEC23_SEC24_subfamily"/>
</dbReference>
<dbReference type="GO" id="GO:0000149">
    <property type="term" value="F:SNARE binding"/>
    <property type="evidence" value="ECO:0007669"/>
    <property type="project" value="TreeGrafter"/>
</dbReference>
<dbReference type="SUPFAM" id="SSF82919">
    <property type="entry name" value="Zn-finger domain of Sec23/24"/>
    <property type="match status" value="1"/>
</dbReference>
<dbReference type="SUPFAM" id="SSF53300">
    <property type="entry name" value="vWA-like"/>
    <property type="match status" value="2"/>
</dbReference>
<dbReference type="GO" id="GO:0030127">
    <property type="term" value="C:COPII vesicle coat"/>
    <property type="evidence" value="ECO:0007669"/>
    <property type="project" value="InterPro"/>
</dbReference>
<dbReference type="GO" id="GO:0070971">
    <property type="term" value="C:endoplasmic reticulum exit site"/>
    <property type="evidence" value="ECO:0007669"/>
    <property type="project" value="TreeGrafter"/>
</dbReference>
<dbReference type="GO" id="GO:0006886">
    <property type="term" value="P:intracellular protein transport"/>
    <property type="evidence" value="ECO:0007669"/>
    <property type="project" value="InterPro"/>
</dbReference>
<evidence type="ECO:0000259" key="3">
    <source>
        <dbReference type="Pfam" id="PF04815"/>
    </source>
</evidence>
<dbReference type="Pfam" id="PF04810">
    <property type="entry name" value="zf-Sec23_Sec24"/>
    <property type="match status" value="1"/>
</dbReference>
<accession>A0A061RZK4</accession>
<dbReference type="Gene3D" id="3.40.50.410">
    <property type="entry name" value="von Willebrand factor, type A domain"/>
    <property type="match status" value="1"/>
</dbReference>
<organism evidence="4">
    <name type="scientific">Tetraselmis sp. GSL018</name>
    <dbReference type="NCBI Taxonomy" id="582737"/>
    <lineage>
        <taxon>Eukaryota</taxon>
        <taxon>Viridiplantae</taxon>
        <taxon>Chlorophyta</taxon>
        <taxon>core chlorophytes</taxon>
        <taxon>Chlorodendrophyceae</taxon>
        <taxon>Chlorodendrales</taxon>
        <taxon>Chlorodendraceae</taxon>
        <taxon>Tetraselmis</taxon>
    </lineage>
</organism>
<dbReference type="GO" id="GO:0008270">
    <property type="term" value="F:zinc ion binding"/>
    <property type="evidence" value="ECO:0007669"/>
    <property type="project" value="InterPro"/>
</dbReference>
<dbReference type="EMBL" id="GBEZ01009416">
    <property type="protein sequence ID" value="JAC76169.1"/>
    <property type="molecule type" value="Transcribed_RNA"/>
</dbReference>
<reference evidence="4" key="1">
    <citation type="submission" date="2014-05" db="EMBL/GenBank/DDBJ databases">
        <title>The transcriptome of the halophilic microalga Tetraselmis sp. GSL018 isolated from the Great Salt Lake, Utah.</title>
        <authorList>
            <person name="Jinkerson R.E."/>
            <person name="D'Adamo S."/>
            <person name="Posewitz M.C."/>
        </authorList>
    </citation>
    <scope>NUCLEOTIDE SEQUENCE</scope>
    <source>
        <strain evidence="4">GSL018</strain>
    </source>
</reference>
<dbReference type="GO" id="GO:0090110">
    <property type="term" value="P:COPII-coated vesicle cargo loading"/>
    <property type="evidence" value="ECO:0007669"/>
    <property type="project" value="TreeGrafter"/>
</dbReference>
<dbReference type="Gene3D" id="1.20.120.730">
    <property type="entry name" value="Sec23/Sec24 helical domain"/>
    <property type="match status" value="1"/>
</dbReference>
<protein>
    <submittedName>
        <fullName evidence="4">Sec23 sec24 transport family protein</fullName>
    </submittedName>
</protein>
<dbReference type="InterPro" id="IPR036175">
    <property type="entry name" value="Sec23/24_helical_dom_sf"/>
</dbReference>
<dbReference type="PANTHER" id="PTHR13803:SF17">
    <property type="entry name" value="PROTEIN TRANSPORT PROTEIN SEC24"/>
    <property type="match status" value="1"/>
</dbReference>
<name>A0A061RZK4_9CHLO</name>
<sequence>MALSFSLRKFPVSGEIKGQCGLPFGCVVQPFAQFDKLPLDTPLRSNLDSVARCSECYAYINKYCLFERGGWVCSLCGNYNDYHRLFHNKYVRESTRSKLPELQDSIVEIKCSAKGMLLEAEEAGDPEEKAAAIPDNVELVGRPVYVAVVDLACGEEFLELVKSSLLAALEALPPVALFGIISFCDKIGLHDVQGKVPIVKYVPLVSAAEGQSPTRLELKDALALEDLLAPVGQFKDSMYAALEALEPMNADGAAAGGRGKRGFGGTIQAVLRYLSGLAAMERVGQLLDPEEAASLAGPTQGSAENGGPEPSFMIGYTGARVMCFLAGAPNHGPGRVERASIPSGSHGRPRKLSASDAATALGCDPSFPYNPATASSPSRPPPSQPAEDQVAVDLGGMSIGGGSEPHPADVVVDPRCALFYADAAAAAAALGIAVDLYAISNEVIGLECLEPLASSSGGQLCWYPGPEGAALPQDVYRRLATHQARSCRLRLRTSPEFKVQRGFGHLVEDQQYENLYHVVSCGAHDCVAFDFEFASSAGFLDHDDCPPTLQLAFQYTALLPHKPPAADQDSPQAPKWLRMERRMRIHTVQVAVARGPKDLYAYADTDAVLSLLMHKVVRASQEDGVEEARLLLQDWLVVLLAHYNANLYPGRIDEADMVFEACPALQPLPRLVYVMLQSPLLANDQSRRQHHPDLRCFLQNLWALLPPADLARAVYPVLSSWSSPEQPAYPKHSLSRAALLAASEPIFLLDSFTSLIVYYTEDCPADIPCPPSQSSKLRQTINHLRQNRIVAPQVKVIRAGVDDASPFTDHLIEEADAQTSGPAESGLGTFVQFLDNVEKEVKSFLQSR</sequence>
<dbReference type="AlphaFoldDB" id="A0A061RZK4"/>
<dbReference type="PANTHER" id="PTHR13803">
    <property type="entry name" value="SEC24-RELATED PROTEIN"/>
    <property type="match status" value="1"/>
</dbReference>
<feature type="domain" description="Sec23/Sec24 helical" evidence="3">
    <location>
        <begin position="604"/>
        <end position="710"/>
    </location>
</feature>
<dbReference type="InterPro" id="IPR006900">
    <property type="entry name" value="Sec23/24_helical_dom"/>
</dbReference>
<evidence type="ECO:0000259" key="2">
    <source>
        <dbReference type="Pfam" id="PF04810"/>
    </source>
</evidence>
<feature type="region of interest" description="Disordered" evidence="1">
    <location>
        <begin position="334"/>
        <end position="355"/>
    </location>
</feature>
<dbReference type="SUPFAM" id="SSF81995">
    <property type="entry name" value="beta-sandwich domain of Sec23/24"/>
    <property type="match status" value="1"/>
</dbReference>
<gene>
    <name evidence="4" type="ORF">TSPGSL018_20941</name>
</gene>
<evidence type="ECO:0000256" key="1">
    <source>
        <dbReference type="SAM" id="MobiDB-lite"/>
    </source>
</evidence>
<dbReference type="Gene3D" id="2.30.30.380">
    <property type="entry name" value="Zn-finger domain of Sec23/24"/>
    <property type="match status" value="1"/>
</dbReference>
<dbReference type="InterPro" id="IPR006895">
    <property type="entry name" value="Znf_Sec23_Sec24"/>
</dbReference>
<dbReference type="InterPro" id="IPR036465">
    <property type="entry name" value="vWFA_dom_sf"/>
</dbReference>
<dbReference type="Pfam" id="PF04815">
    <property type="entry name" value="Sec23_helical"/>
    <property type="match status" value="1"/>
</dbReference>